<feature type="transmembrane region" description="Helical" evidence="8">
    <location>
        <begin position="81"/>
        <end position="98"/>
    </location>
</feature>
<evidence type="ECO:0000256" key="6">
    <source>
        <dbReference type="ARBA" id="ARBA00022989"/>
    </source>
</evidence>
<feature type="transmembrane region" description="Helical" evidence="8">
    <location>
        <begin position="251"/>
        <end position="282"/>
    </location>
</feature>
<dbReference type="EMBL" id="CP127162">
    <property type="protein sequence ID" value="WIV19132.1"/>
    <property type="molecule type" value="Genomic_DNA"/>
</dbReference>
<dbReference type="SUPFAM" id="SSF81345">
    <property type="entry name" value="ABC transporter involved in vitamin B12 uptake, BtuC"/>
    <property type="match status" value="1"/>
</dbReference>
<evidence type="ECO:0000256" key="7">
    <source>
        <dbReference type="ARBA" id="ARBA00023136"/>
    </source>
</evidence>
<keyword evidence="5 8" id="KW-0812">Transmembrane</keyword>
<evidence type="ECO:0000256" key="1">
    <source>
        <dbReference type="ARBA" id="ARBA00004651"/>
    </source>
</evidence>
<feature type="transmembrane region" description="Helical" evidence="8">
    <location>
        <begin position="168"/>
        <end position="192"/>
    </location>
</feature>
<dbReference type="InterPro" id="IPR037294">
    <property type="entry name" value="ABC_BtuC-like"/>
</dbReference>
<comment type="similarity">
    <text evidence="2">Belongs to the binding-protein-dependent transport system permease family. FecCD subfamily.</text>
</comment>
<reference evidence="9 10" key="1">
    <citation type="submission" date="2023-06" db="EMBL/GenBank/DDBJ databases">
        <title>Paenibacillus polygonum sp. nov., an endophytic bacterium, isolated from Polygonum lapathifolium L. in Nanji Wetland National Nature Reserve, South of Poyang Lake, Jiangxi Province, China.</title>
        <authorList>
            <person name="Yu Z."/>
        </authorList>
    </citation>
    <scope>NUCLEOTIDE SEQUENCE [LARGE SCALE GENOMIC DNA]</scope>
    <source>
        <strain evidence="9 10">C31</strain>
    </source>
</reference>
<dbReference type="RefSeq" id="WP_285745038.1">
    <property type="nucleotide sequence ID" value="NZ_CP127162.1"/>
</dbReference>
<organism evidence="9 10">
    <name type="scientific">Paenibacillus polygoni</name>
    <dbReference type="NCBI Taxonomy" id="3050112"/>
    <lineage>
        <taxon>Bacteria</taxon>
        <taxon>Bacillati</taxon>
        <taxon>Bacillota</taxon>
        <taxon>Bacilli</taxon>
        <taxon>Bacillales</taxon>
        <taxon>Paenibacillaceae</taxon>
        <taxon>Paenibacillus</taxon>
    </lineage>
</organism>
<dbReference type="PANTHER" id="PTHR30472">
    <property type="entry name" value="FERRIC ENTEROBACTIN TRANSPORT SYSTEM PERMEASE PROTEIN"/>
    <property type="match status" value="1"/>
</dbReference>
<gene>
    <name evidence="9" type="ORF">QPK24_22935</name>
</gene>
<dbReference type="CDD" id="cd06550">
    <property type="entry name" value="TM_ABC_iron-siderophores_like"/>
    <property type="match status" value="1"/>
</dbReference>
<evidence type="ECO:0000256" key="3">
    <source>
        <dbReference type="ARBA" id="ARBA00022448"/>
    </source>
</evidence>
<comment type="subcellular location">
    <subcellularLocation>
        <location evidence="1">Cell membrane</location>
        <topology evidence="1">Multi-pass membrane protein</topology>
    </subcellularLocation>
</comment>
<evidence type="ECO:0000256" key="8">
    <source>
        <dbReference type="SAM" id="Phobius"/>
    </source>
</evidence>
<accession>A0ABY8X0W4</accession>
<sequence>MKLNNSVSKDHNSSKLKIHARPVRAFLTLTIGLIAVILFMGISIAVGAADIQLSTVYESLVNFNPDVTQHTIIHELRIPRSIADVLIGAAFAVAGAVMQGMTRNPLADSGLLGINSGAIFMIAVALAFFPEMSYNGTMIFAFVGAFIATALVYGTSSLGKARVTPIRLVLAGAAVSALLTALSQGIAIHFRLSQDLAYWVAGGVAGIKMPQVLSILPWISFALIAAMLVSRSITLISLGDEVASGLGQKTGLIKIIGGIIVLVLAGAAVSVAGPIGFVGLVVPHLVRYIVGVDYRYIIPCSAVVGSLLMLLADIGARMINPPYETPISALFALVGVPFFLYISRKSGRGL</sequence>
<keyword evidence="10" id="KW-1185">Reference proteome</keyword>
<feature type="transmembrane region" description="Helical" evidence="8">
    <location>
        <begin position="294"/>
        <end position="311"/>
    </location>
</feature>
<feature type="transmembrane region" description="Helical" evidence="8">
    <location>
        <begin position="25"/>
        <end position="49"/>
    </location>
</feature>
<name>A0ABY8X0W4_9BACL</name>
<dbReference type="Proteomes" id="UP001236415">
    <property type="component" value="Chromosome"/>
</dbReference>
<evidence type="ECO:0000313" key="9">
    <source>
        <dbReference type="EMBL" id="WIV19132.1"/>
    </source>
</evidence>
<dbReference type="Pfam" id="PF01032">
    <property type="entry name" value="FecCD"/>
    <property type="match status" value="1"/>
</dbReference>
<evidence type="ECO:0000256" key="2">
    <source>
        <dbReference type="ARBA" id="ARBA00007935"/>
    </source>
</evidence>
<evidence type="ECO:0000313" key="10">
    <source>
        <dbReference type="Proteomes" id="UP001236415"/>
    </source>
</evidence>
<protein>
    <submittedName>
        <fullName evidence="9">Iron ABC transporter permease</fullName>
    </submittedName>
</protein>
<dbReference type="InterPro" id="IPR000522">
    <property type="entry name" value="ABC_transptr_permease_BtuC"/>
</dbReference>
<dbReference type="Gene3D" id="1.10.3470.10">
    <property type="entry name" value="ABC transporter involved in vitamin B12 uptake, BtuC"/>
    <property type="match status" value="1"/>
</dbReference>
<evidence type="ECO:0000256" key="5">
    <source>
        <dbReference type="ARBA" id="ARBA00022692"/>
    </source>
</evidence>
<evidence type="ECO:0000256" key="4">
    <source>
        <dbReference type="ARBA" id="ARBA00022475"/>
    </source>
</evidence>
<keyword evidence="4" id="KW-1003">Cell membrane</keyword>
<keyword evidence="3" id="KW-0813">Transport</keyword>
<feature type="transmembrane region" description="Helical" evidence="8">
    <location>
        <begin position="136"/>
        <end position="156"/>
    </location>
</feature>
<keyword evidence="7 8" id="KW-0472">Membrane</keyword>
<keyword evidence="6 8" id="KW-1133">Transmembrane helix</keyword>
<dbReference type="PANTHER" id="PTHR30472:SF58">
    <property type="entry name" value="IRON(3+)-HYDROXAMATE IMPORT SYSTEM PERMEASE PROTEIN FHUB"/>
    <property type="match status" value="1"/>
</dbReference>
<proteinExistence type="inferred from homology"/>
<feature type="transmembrane region" description="Helical" evidence="8">
    <location>
        <begin position="323"/>
        <end position="342"/>
    </location>
</feature>
<feature type="transmembrane region" description="Helical" evidence="8">
    <location>
        <begin position="110"/>
        <end position="130"/>
    </location>
</feature>